<sequence>MDWRGSRNVPQFATLCPSWPDFDGRGPWQSVGGGQPDNQRVRPPTATPLSLLSLAFRPGSRPAIRLDRLLDRLQDRLLLALPSSPAIEDCRLRTPQQFCTQRTKYTHTLSPLRTCPSATPLSSLHTTTPTSYLPHPAIPHLLRSWYSIHTHRNNFTQAYQHTLSLFFALRSRHNTAAQSTHFSVVTYTPSS</sequence>
<accession>A0A5C3FT63</accession>
<keyword evidence="2" id="KW-1185">Reference proteome</keyword>
<dbReference type="EMBL" id="OOIQ01000014">
    <property type="protein sequence ID" value="SPO47618.1"/>
    <property type="molecule type" value="Genomic_DNA"/>
</dbReference>
<evidence type="ECO:0000313" key="1">
    <source>
        <dbReference type="EMBL" id="SPO47618.1"/>
    </source>
</evidence>
<name>A0A5C3FT63_PSEA2</name>
<evidence type="ECO:0000313" key="2">
    <source>
        <dbReference type="Proteomes" id="UP000325008"/>
    </source>
</evidence>
<proteinExistence type="predicted"/>
<gene>
    <name evidence="1" type="ORF">PSANT_05306</name>
</gene>
<dbReference type="Proteomes" id="UP000325008">
    <property type="component" value="Unassembled WGS sequence"/>
</dbReference>
<reference evidence="1" key="1">
    <citation type="submission" date="2018-03" db="EMBL/GenBank/DDBJ databases">
        <authorList>
            <person name="Guldener U."/>
        </authorList>
    </citation>
    <scope>NUCLEOTIDE SEQUENCE [LARGE SCALE GENOMIC DNA]</scope>
    <source>
        <strain evidence="1">ATCC34888</strain>
    </source>
</reference>
<comment type="caution">
    <text evidence="1">The sequence shown here is derived from an EMBL/GenBank/DDBJ whole genome shotgun (WGS) entry which is preliminary data.</text>
</comment>
<dbReference type="AlphaFoldDB" id="A0A5C3FT63"/>
<protein>
    <submittedName>
        <fullName evidence="1">Uncharacterized protein</fullName>
    </submittedName>
</protein>
<organism evidence="1 2">
    <name type="scientific">Pseudozyma antarctica</name>
    <name type="common">Yeast</name>
    <name type="synonym">Candida antarctica</name>
    <dbReference type="NCBI Taxonomy" id="84753"/>
    <lineage>
        <taxon>Eukaryota</taxon>
        <taxon>Fungi</taxon>
        <taxon>Dikarya</taxon>
        <taxon>Basidiomycota</taxon>
        <taxon>Ustilaginomycotina</taxon>
        <taxon>Ustilaginomycetes</taxon>
        <taxon>Ustilaginales</taxon>
        <taxon>Ustilaginaceae</taxon>
        <taxon>Moesziomyces</taxon>
    </lineage>
</organism>